<feature type="signal peptide" evidence="1">
    <location>
        <begin position="1"/>
        <end position="19"/>
    </location>
</feature>
<reference evidence="2" key="1">
    <citation type="submission" date="2023-06" db="EMBL/GenBank/DDBJ databases">
        <title>Genome-scale phylogeny and comparative genomics of the fungal order Sordariales.</title>
        <authorList>
            <consortium name="Lawrence Berkeley National Laboratory"/>
            <person name="Hensen N."/>
            <person name="Bonometti L."/>
            <person name="Westerberg I."/>
            <person name="Brannstrom I.O."/>
            <person name="Guillou S."/>
            <person name="Cros-Aarteil S."/>
            <person name="Calhoun S."/>
            <person name="Haridas S."/>
            <person name="Kuo A."/>
            <person name="Mondo S."/>
            <person name="Pangilinan J."/>
            <person name="Riley R."/>
            <person name="Labutti K."/>
            <person name="Andreopoulos B."/>
            <person name="Lipzen A."/>
            <person name="Chen C."/>
            <person name="Yanf M."/>
            <person name="Daum C."/>
            <person name="Ng V."/>
            <person name="Clum A."/>
            <person name="Steindorff A."/>
            <person name="Ohm R."/>
            <person name="Martin F."/>
            <person name="Silar P."/>
            <person name="Natvig D."/>
            <person name="Lalanne C."/>
            <person name="Gautier V."/>
            <person name="Ament-Velasquez S.L."/>
            <person name="Kruys A."/>
            <person name="Hutchinson M.I."/>
            <person name="Powell A.J."/>
            <person name="Barry K."/>
            <person name="Miller A.N."/>
            <person name="Grigoriev I.V."/>
            <person name="Debuchy R."/>
            <person name="Gladieux P."/>
            <person name="Thoren M.H."/>
            <person name="Johannesson H."/>
        </authorList>
    </citation>
    <scope>NUCLEOTIDE SEQUENCE</scope>
    <source>
        <strain evidence="2">SMH4607-1</strain>
    </source>
</reference>
<accession>A0AA40E752</accession>
<organism evidence="2 3">
    <name type="scientific">Lasiosphaeris hirsuta</name>
    <dbReference type="NCBI Taxonomy" id="260670"/>
    <lineage>
        <taxon>Eukaryota</taxon>
        <taxon>Fungi</taxon>
        <taxon>Dikarya</taxon>
        <taxon>Ascomycota</taxon>
        <taxon>Pezizomycotina</taxon>
        <taxon>Sordariomycetes</taxon>
        <taxon>Sordariomycetidae</taxon>
        <taxon>Sordariales</taxon>
        <taxon>Lasiosphaeriaceae</taxon>
        <taxon>Lasiosphaeris</taxon>
    </lineage>
</organism>
<evidence type="ECO:0000313" key="2">
    <source>
        <dbReference type="EMBL" id="KAK0730744.1"/>
    </source>
</evidence>
<sequence>MSAALHLLILLLQCYLASRSRLHARLRGAPSASSCQLLARVSYQRVRVPLQTLRVLVVRPYTWPAICDLIRYKAEESKGDLAARGLVGWWIGVVSRSRSGTLLYFPFPRGKSGIGCD</sequence>
<dbReference type="EMBL" id="JAUKUA010000001">
    <property type="protein sequence ID" value="KAK0730744.1"/>
    <property type="molecule type" value="Genomic_DNA"/>
</dbReference>
<dbReference type="AlphaFoldDB" id="A0AA40E752"/>
<keyword evidence="3" id="KW-1185">Reference proteome</keyword>
<evidence type="ECO:0008006" key="4">
    <source>
        <dbReference type="Google" id="ProtNLM"/>
    </source>
</evidence>
<comment type="caution">
    <text evidence="2">The sequence shown here is derived from an EMBL/GenBank/DDBJ whole genome shotgun (WGS) entry which is preliminary data.</text>
</comment>
<feature type="chain" id="PRO_5041366386" description="Secreted protein" evidence="1">
    <location>
        <begin position="20"/>
        <end position="117"/>
    </location>
</feature>
<protein>
    <recommendedName>
        <fullName evidence="4">Secreted protein</fullName>
    </recommendedName>
</protein>
<evidence type="ECO:0000256" key="1">
    <source>
        <dbReference type="SAM" id="SignalP"/>
    </source>
</evidence>
<evidence type="ECO:0000313" key="3">
    <source>
        <dbReference type="Proteomes" id="UP001172102"/>
    </source>
</evidence>
<dbReference type="Proteomes" id="UP001172102">
    <property type="component" value="Unassembled WGS sequence"/>
</dbReference>
<gene>
    <name evidence="2" type="ORF">B0H67DRAFT_562740</name>
</gene>
<name>A0AA40E752_9PEZI</name>
<proteinExistence type="predicted"/>
<keyword evidence="1" id="KW-0732">Signal</keyword>